<evidence type="ECO:0000256" key="6">
    <source>
        <dbReference type="ARBA" id="ARBA00023077"/>
    </source>
</evidence>
<dbReference type="PANTHER" id="PTHR30069:SF29">
    <property type="entry name" value="HEMOGLOBIN AND HEMOGLOBIN-HAPTOGLOBIN-BINDING PROTEIN 1-RELATED"/>
    <property type="match status" value="1"/>
</dbReference>
<dbReference type="NCBIfam" id="TIGR04056">
    <property type="entry name" value="OMP_RagA_SusC"/>
    <property type="match status" value="1"/>
</dbReference>
<protein>
    <submittedName>
        <fullName evidence="15">SusC/RagA family TonB-linked outer membrane protein</fullName>
    </submittedName>
</protein>
<dbReference type="PROSITE" id="PS52016">
    <property type="entry name" value="TONB_DEPENDENT_REC_3"/>
    <property type="match status" value="1"/>
</dbReference>
<dbReference type="AlphaFoldDB" id="A0A4S8HBR4"/>
<dbReference type="InterPro" id="IPR036942">
    <property type="entry name" value="Beta-barrel_TonB_sf"/>
</dbReference>
<dbReference type="SUPFAM" id="SSF56935">
    <property type="entry name" value="Porins"/>
    <property type="match status" value="1"/>
</dbReference>
<dbReference type="InterPro" id="IPR023997">
    <property type="entry name" value="TonB-dep_OMP_SusC/RagA_CS"/>
</dbReference>
<feature type="domain" description="TonB-dependent receptor-like beta-barrel" evidence="13">
    <location>
        <begin position="471"/>
        <end position="1057"/>
    </location>
</feature>
<dbReference type="GO" id="GO:0044718">
    <property type="term" value="P:siderophore transmembrane transport"/>
    <property type="evidence" value="ECO:0007669"/>
    <property type="project" value="TreeGrafter"/>
</dbReference>
<dbReference type="GO" id="GO:0009279">
    <property type="term" value="C:cell outer membrane"/>
    <property type="evidence" value="ECO:0007669"/>
    <property type="project" value="UniProtKB-SubCell"/>
</dbReference>
<dbReference type="OrthoDB" id="609136at2"/>
<organism evidence="15 16">
    <name type="scientific">Niastella caeni</name>
    <dbReference type="NCBI Taxonomy" id="2569763"/>
    <lineage>
        <taxon>Bacteria</taxon>
        <taxon>Pseudomonadati</taxon>
        <taxon>Bacteroidota</taxon>
        <taxon>Chitinophagia</taxon>
        <taxon>Chitinophagales</taxon>
        <taxon>Chitinophagaceae</taxon>
        <taxon>Niastella</taxon>
    </lineage>
</organism>
<keyword evidence="2 10" id="KW-0813">Transport</keyword>
<comment type="subcellular location">
    <subcellularLocation>
        <location evidence="1 10">Cell outer membrane</location>
        <topology evidence="1 10">Multi-pass membrane protein</topology>
    </subcellularLocation>
</comment>
<dbReference type="Gene3D" id="2.170.130.10">
    <property type="entry name" value="TonB-dependent receptor, plug domain"/>
    <property type="match status" value="1"/>
</dbReference>
<evidence type="ECO:0000256" key="11">
    <source>
        <dbReference type="RuleBase" id="RU003357"/>
    </source>
</evidence>
<gene>
    <name evidence="15" type="ORF">FAM09_28350</name>
</gene>
<dbReference type="Pfam" id="PF00593">
    <property type="entry name" value="TonB_dep_Rec_b-barrel"/>
    <property type="match status" value="1"/>
</dbReference>
<dbReference type="Gene3D" id="2.40.170.20">
    <property type="entry name" value="TonB-dependent receptor, beta-barrel domain"/>
    <property type="match status" value="1"/>
</dbReference>
<comment type="caution">
    <text evidence="15">The sequence shown here is derived from an EMBL/GenBank/DDBJ whole genome shotgun (WGS) entry which is preliminary data.</text>
</comment>
<dbReference type="NCBIfam" id="TIGR04057">
    <property type="entry name" value="SusC_RagA_signa"/>
    <property type="match status" value="1"/>
</dbReference>
<keyword evidence="16" id="KW-1185">Reference proteome</keyword>
<dbReference type="EMBL" id="STFF01000013">
    <property type="protein sequence ID" value="THU31539.1"/>
    <property type="molecule type" value="Genomic_DNA"/>
</dbReference>
<dbReference type="GO" id="GO:0015344">
    <property type="term" value="F:siderophore uptake transmembrane transporter activity"/>
    <property type="evidence" value="ECO:0007669"/>
    <property type="project" value="TreeGrafter"/>
</dbReference>
<evidence type="ECO:0000313" key="16">
    <source>
        <dbReference type="Proteomes" id="UP000306918"/>
    </source>
</evidence>
<evidence type="ECO:0000313" key="15">
    <source>
        <dbReference type="EMBL" id="THU31539.1"/>
    </source>
</evidence>
<evidence type="ECO:0000259" key="14">
    <source>
        <dbReference type="Pfam" id="PF07715"/>
    </source>
</evidence>
<dbReference type="Pfam" id="PF07715">
    <property type="entry name" value="Plug"/>
    <property type="match status" value="1"/>
</dbReference>
<dbReference type="InterPro" id="IPR037066">
    <property type="entry name" value="Plug_dom_sf"/>
</dbReference>
<keyword evidence="5 12" id="KW-0732">Signal</keyword>
<accession>A0A4S8HBR4</accession>
<keyword evidence="7 10" id="KW-0472">Membrane</keyword>
<comment type="similarity">
    <text evidence="10 11">Belongs to the TonB-dependent receptor family.</text>
</comment>
<keyword evidence="8" id="KW-0675">Receptor</keyword>
<evidence type="ECO:0000256" key="9">
    <source>
        <dbReference type="ARBA" id="ARBA00023237"/>
    </source>
</evidence>
<dbReference type="InterPro" id="IPR039426">
    <property type="entry name" value="TonB-dep_rcpt-like"/>
</dbReference>
<evidence type="ECO:0000256" key="5">
    <source>
        <dbReference type="ARBA" id="ARBA00022729"/>
    </source>
</evidence>
<dbReference type="RefSeq" id="WP_136580545.1">
    <property type="nucleotide sequence ID" value="NZ_STFF01000013.1"/>
</dbReference>
<evidence type="ECO:0000256" key="3">
    <source>
        <dbReference type="ARBA" id="ARBA00022452"/>
    </source>
</evidence>
<feature type="chain" id="PRO_5020378942" evidence="12">
    <location>
        <begin position="32"/>
        <end position="1107"/>
    </location>
</feature>
<keyword evidence="6 11" id="KW-0798">TonB box</keyword>
<feature type="signal peptide" evidence="12">
    <location>
        <begin position="1"/>
        <end position="31"/>
    </location>
</feature>
<evidence type="ECO:0000256" key="2">
    <source>
        <dbReference type="ARBA" id="ARBA00022448"/>
    </source>
</evidence>
<reference evidence="15 16" key="1">
    <citation type="submission" date="2019-04" db="EMBL/GenBank/DDBJ databases">
        <title>Niastella caeni sp. nov., isolated from activated sludge.</title>
        <authorList>
            <person name="Sheng M."/>
        </authorList>
    </citation>
    <scope>NUCLEOTIDE SEQUENCE [LARGE SCALE GENOMIC DNA]</scope>
    <source>
        <strain evidence="15 16">HX-2-15</strain>
    </source>
</reference>
<evidence type="ECO:0000256" key="4">
    <source>
        <dbReference type="ARBA" id="ARBA00022692"/>
    </source>
</evidence>
<keyword evidence="9 10" id="KW-0998">Cell outer membrane</keyword>
<sequence length="1107" mass="122678">MIRIDFNKRKLSLLVCITLSLSLAVPQQGSATPNGFHEKRFIPISGRVTSANDQQPLPGVSVTVKGTNIGTATDAEGRYSFNNVESNATLVFSFVGYQTMEVPVRNRSVIDLSLQVEAGTLIETIVTANAIRRDKRSLGYSAPVVRSEELLTGRNTSPLNALQGKVAGVNITSTASAPNSSSRIVLRGGSSITGNNQALMVIDGIPIDNSDFLGGSDVRTTQTSGIVDPRSTVNFGNRGNDINPEDIESITVLKGPTAAALYGSRASNGAVVITTKSGRKGQKNEVTVSSTITFSNILKLPTFQNGYGQGYATGIDANGDLEYYNDPIENWSWGPPFTGQVQDWGQEINGRRQQKPYSAQEDNVRKFFELGRMINNTVSFAGSGEKTTFYLSLNSLNSDGIMPYNKDKYNRYNARFNGTAQLNNKFSAGIGLSYSRINSNLVQGGQGPGSVYDNLLQTPRDIPIDKMEDLNNPYNGYGFLNERGEQVYGFYGGYTVSPYFLLQNYRNENDVDRVVGNFTITYKPLEWLDIVERVGADVYSDRRRFKYPKFTYYPADEETGNYSRSNVQSEVGQYRENDFNVSEIVHDLMITARKKVGTDFTGSLMIGHNLRQRTASILDASTNESFGLIVPGWYNLDNSNGPLYNFNEYSRRRLMGLYTQLTLGFNELIFIDLTARNDWSSTLPDDNNSFFYPSASASFVFTELLKGDKLSDVLGYGKLRASIAQVGNDANPFLLNNYFARPEIEGNFGSTTFPFNGIPGITRFGRIGNPNLKPEITTAYEIGTELNFWNNRLYLDFSYYKNRSKDQILTIPISESSGFTSMVINGGIVENKGVELSLRGVPIRNANGFSLELFGTYTRNRNKVVDLELEGVTQVSLGGLADMAAVAAEGKPYGTFYGVDILHDDQGRVIVDEATGIPLETPGAVYFESYNPDFIASWGANARYKGFNLNFLFDTKRGGQFVSRTKDIMAFVGTSWETAEFGRKPYVFPNSVYYDQDNKLVTNTNITFLPQDYFTNMPYGRQVIDASYVKLREVSLTYRIPKSVLKNSFFGDLTFGIFGNNLVLWTPDANKYIDPEINSAGSTNLQGFDFTAQPSQRNFGFNISASF</sequence>
<evidence type="ECO:0000259" key="13">
    <source>
        <dbReference type="Pfam" id="PF00593"/>
    </source>
</evidence>
<name>A0A4S8HBR4_9BACT</name>
<proteinExistence type="inferred from homology"/>
<dbReference type="Proteomes" id="UP000306918">
    <property type="component" value="Unassembled WGS sequence"/>
</dbReference>
<evidence type="ECO:0000256" key="1">
    <source>
        <dbReference type="ARBA" id="ARBA00004571"/>
    </source>
</evidence>
<evidence type="ECO:0000256" key="10">
    <source>
        <dbReference type="PROSITE-ProRule" id="PRU01360"/>
    </source>
</evidence>
<dbReference type="InterPro" id="IPR023996">
    <property type="entry name" value="TonB-dep_OMP_SusC/RagA"/>
</dbReference>
<dbReference type="InterPro" id="IPR012910">
    <property type="entry name" value="Plug_dom"/>
</dbReference>
<evidence type="ECO:0000256" key="7">
    <source>
        <dbReference type="ARBA" id="ARBA00023136"/>
    </source>
</evidence>
<dbReference type="SUPFAM" id="SSF49464">
    <property type="entry name" value="Carboxypeptidase regulatory domain-like"/>
    <property type="match status" value="1"/>
</dbReference>
<dbReference type="Pfam" id="PF13715">
    <property type="entry name" value="CarbopepD_reg_2"/>
    <property type="match status" value="1"/>
</dbReference>
<dbReference type="PANTHER" id="PTHR30069">
    <property type="entry name" value="TONB-DEPENDENT OUTER MEMBRANE RECEPTOR"/>
    <property type="match status" value="1"/>
</dbReference>
<feature type="domain" description="TonB-dependent receptor plug" evidence="14">
    <location>
        <begin position="135"/>
        <end position="270"/>
    </location>
</feature>
<keyword evidence="3 10" id="KW-1134">Transmembrane beta strand</keyword>
<evidence type="ECO:0000256" key="8">
    <source>
        <dbReference type="ARBA" id="ARBA00023170"/>
    </source>
</evidence>
<dbReference type="InterPro" id="IPR000531">
    <property type="entry name" value="Beta-barrel_TonB"/>
</dbReference>
<dbReference type="Gene3D" id="2.60.40.1120">
    <property type="entry name" value="Carboxypeptidase-like, regulatory domain"/>
    <property type="match status" value="1"/>
</dbReference>
<keyword evidence="4 10" id="KW-0812">Transmembrane</keyword>
<evidence type="ECO:0000256" key="12">
    <source>
        <dbReference type="SAM" id="SignalP"/>
    </source>
</evidence>
<dbReference type="InterPro" id="IPR008969">
    <property type="entry name" value="CarboxyPept-like_regulatory"/>
</dbReference>